<evidence type="ECO:0000313" key="5">
    <source>
        <dbReference type="Proteomes" id="UP000029738"/>
    </source>
</evidence>
<dbReference type="SUPFAM" id="SSF51161">
    <property type="entry name" value="Trimeric LpxA-like enzymes"/>
    <property type="match status" value="1"/>
</dbReference>
<reference evidence="4" key="1">
    <citation type="journal article" date="2015" name="Genome Announc.">
        <title>Draft Genome Sequence of Tolypothrix boutellei Strain VB521301.</title>
        <authorList>
            <person name="Chandrababunaidu M.M."/>
            <person name="Singh D."/>
            <person name="Sen D."/>
            <person name="Bhan S."/>
            <person name="Das S."/>
            <person name="Gupta A."/>
            <person name="Adhikary S.P."/>
            <person name="Tripathy S."/>
        </authorList>
    </citation>
    <scope>NUCLEOTIDE SEQUENCE</scope>
    <source>
        <strain evidence="4">VB521301</strain>
    </source>
</reference>
<keyword evidence="2" id="KW-0677">Repeat</keyword>
<evidence type="ECO:0000313" key="3">
    <source>
        <dbReference type="EMBL" id="KAF3884603.1"/>
    </source>
</evidence>
<dbReference type="Proteomes" id="UP000029738">
    <property type="component" value="Unassembled WGS sequence"/>
</dbReference>
<keyword evidence="5" id="KW-1185">Reference proteome</keyword>
<evidence type="ECO:0000256" key="2">
    <source>
        <dbReference type="ARBA" id="ARBA00022737"/>
    </source>
</evidence>
<dbReference type="InterPro" id="IPR050179">
    <property type="entry name" value="Trans_hexapeptide_repeat"/>
</dbReference>
<dbReference type="GO" id="GO:0016740">
    <property type="term" value="F:transferase activity"/>
    <property type="evidence" value="ECO:0007669"/>
    <property type="project" value="UniProtKB-KW"/>
</dbReference>
<organism evidence="4">
    <name type="scientific">Tolypothrix bouteillei VB521301</name>
    <dbReference type="NCBI Taxonomy" id="1479485"/>
    <lineage>
        <taxon>Bacteria</taxon>
        <taxon>Bacillati</taxon>
        <taxon>Cyanobacteriota</taxon>
        <taxon>Cyanophyceae</taxon>
        <taxon>Nostocales</taxon>
        <taxon>Tolypothrichaceae</taxon>
        <taxon>Tolypothrix</taxon>
    </lineage>
</organism>
<proteinExistence type="predicted"/>
<dbReference type="GO" id="GO:0031470">
    <property type="term" value="C:carboxysome"/>
    <property type="evidence" value="ECO:0007669"/>
    <property type="project" value="UniProtKB-ARBA"/>
</dbReference>
<dbReference type="InterPro" id="IPR018357">
    <property type="entry name" value="Hexapep_transf_CS"/>
</dbReference>
<dbReference type="PANTHER" id="PTHR43300:SF4">
    <property type="entry name" value="ACYL-[ACYL-CARRIER-PROTEIN]--UDP-N-ACETYLGLUCOSAMINE O-ACYLTRANSFERASE"/>
    <property type="match status" value="1"/>
</dbReference>
<comment type="caution">
    <text evidence="4">The sequence shown here is derived from an EMBL/GenBank/DDBJ whole genome shotgun (WGS) entry which is preliminary data.</text>
</comment>
<dbReference type="STRING" id="1479485.DA73_0226025"/>
<dbReference type="CDD" id="cd03358">
    <property type="entry name" value="LbH_WxcM_N_like"/>
    <property type="match status" value="1"/>
</dbReference>
<name>A0A0C1NAQ2_9CYAN</name>
<dbReference type="RefSeq" id="WP_038081167.1">
    <property type="nucleotide sequence ID" value="NZ_JHEG04000001.1"/>
</dbReference>
<dbReference type="PANTHER" id="PTHR43300">
    <property type="entry name" value="ACETYLTRANSFERASE"/>
    <property type="match status" value="1"/>
</dbReference>
<dbReference type="AlphaFoldDB" id="A0A0C1NAQ2"/>
<dbReference type="PROSITE" id="PS00101">
    <property type="entry name" value="HEXAPEP_TRANSFERASES"/>
    <property type="match status" value="1"/>
</dbReference>
<protein>
    <submittedName>
        <fullName evidence="3 4">Acetyltransferase</fullName>
    </submittedName>
</protein>
<dbReference type="GO" id="GO:0043886">
    <property type="term" value="F:structural constituent of carboxysome shell"/>
    <property type="evidence" value="ECO:0007669"/>
    <property type="project" value="UniProtKB-ARBA"/>
</dbReference>
<keyword evidence="1 4" id="KW-0808">Transferase</keyword>
<evidence type="ECO:0000256" key="1">
    <source>
        <dbReference type="ARBA" id="ARBA00022679"/>
    </source>
</evidence>
<dbReference type="Pfam" id="PF00132">
    <property type="entry name" value="Hexapep"/>
    <property type="match status" value="2"/>
</dbReference>
<dbReference type="Gene3D" id="2.160.10.10">
    <property type="entry name" value="Hexapeptide repeat proteins"/>
    <property type="match status" value="1"/>
</dbReference>
<dbReference type="InterPro" id="IPR001451">
    <property type="entry name" value="Hexapep"/>
</dbReference>
<dbReference type="EMBL" id="JHEG02000054">
    <property type="protein sequence ID" value="KIE09766.1"/>
    <property type="molecule type" value="Genomic_DNA"/>
</dbReference>
<evidence type="ECO:0000313" key="4">
    <source>
        <dbReference type="EMBL" id="KIE09766.1"/>
    </source>
</evidence>
<accession>A0A0C1NAQ2</accession>
<dbReference type="OrthoDB" id="9801697at2"/>
<sequence>MAINHDVKLGENVKIFHSNLVNLYGCTIGNDTKIGAFVEIQKDVEVGSRCKISSHSFLCEGVMLEDEVFIGHGVMFTNDLYPRATNEDGTLKTADDWYVVKTKVKHGASIGSNATILPGVTIGEKAIVGAGAVVTDDVPDYAIVVGVPAKKIGDVRDRCQKLEMIASHLS</sequence>
<dbReference type="InterPro" id="IPR011004">
    <property type="entry name" value="Trimer_LpxA-like_sf"/>
</dbReference>
<reference evidence="3" key="2">
    <citation type="submission" date="2019-11" db="EMBL/GenBank/DDBJ databases">
        <title>Improved Assembly of Tolypothrix boutellei genome.</title>
        <authorList>
            <person name="Sarangi A.N."/>
            <person name="Mukherjee M."/>
            <person name="Ghosh S."/>
            <person name="Singh D."/>
            <person name="Das A."/>
            <person name="Kant S."/>
            <person name="Prusty A."/>
            <person name="Tripathy S."/>
        </authorList>
    </citation>
    <scope>NUCLEOTIDE SEQUENCE</scope>
    <source>
        <strain evidence="3">VB521301</strain>
    </source>
</reference>
<dbReference type="EMBL" id="JHEG04000001">
    <property type="protein sequence ID" value="KAF3884603.1"/>
    <property type="molecule type" value="Genomic_DNA"/>
</dbReference>
<gene>
    <name evidence="4" type="ORF">DA73_0226025</name>
    <name evidence="3" type="ORF">DA73_0400003265</name>
</gene>